<proteinExistence type="predicted"/>
<dbReference type="WBParaSite" id="DME_0000038901-mRNA-1">
    <property type="protein sequence ID" value="DME_0000038901-mRNA-1"/>
    <property type="gene ID" value="DME_0000038901"/>
</dbReference>
<dbReference type="InterPro" id="IPR011735">
    <property type="entry name" value="WlaTC/HtrL_glycosyltransf"/>
</dbReference>
<dbReference type="STRING" id="318479.A0A0N4U1B8"/>
<dbReference type="OrthoDB" id="411632at2759"/>
<dbReference type="EMBL" id="UYYG01001150">
    <property type="protein sequence ID" value="VDN54776.1"/>
    <property type="molecule type" value="Genomic_DNA"/>
</dbReference>
<sequence length="396" mass="46748">MFKDKITIFYSVLETTETETKNWSTLRPNANMINEISATKTPSRATTRQYLQRIGQQTSTTDMTWKSTQNNPMRTNMTKYDRIVRTTQNEIRNTKAYAAYSLNINRTTVLAKPQKSNPKERHKQRYLHYHYERKSPVIVSALLDIGRNTWKKYTRTYDQYLSFFENLLQLNNRMVIYTDKKGAEFVRKWRYMANTEIFETSIIHLPFYRFLPEIQSIIDKERQEWHYDLKVKDHPEATSAEYDIVVNSKPYFLYNATQTSRFRTNAIFFTWIDAGYGHGASSVIPTNCHWLPNFSDGKITVIKLTPIHDKIIRYTISDLYRVDWAVISGGFIGGSIHTIDRFYRFYYKTFLDLLDAAMIDDDQTVLTMVIKNHENLFDIIHSGGDWFALFRLFPCS</sequence>
<accession>A0A0N4U1B8</accession>
<reference evidence="4" key="1">
    <citation type="submission" date="2017-02" db="UniProtKB">
        <authorList>
            <consortium name="WormBaseParasite"/>
        </authorList>
    </citation>
    <scope>IDENTIFICATION</scope>
</reference>
<gene>
    <name evidence="1" type="ORF">DME_LOCUS4749</name>
</gene>
<dbReference type="Proteomes" id="UP000274756">
    <property type="component" value="Unassembled WGS sequence"/>
</dbReference>
<evidence type="ECO:0000313" key="2">
    <source>
        <dbReference type="Proteomes" id="UP000038040"/>
    </source>
</evidence>
<keyword evidence="3" id="KW-1185">Reference proteome</keyword>
<reference evidence="1 3" key="2">
    <citation type="submission" date="2018-11" db="EMBL/GenBank/DDBJ databases">
        <authorList>
            <consortium name="Pathogen Informatics"/>
        </authorList>
    </citation>
    <scope>NUCLEOTIDE SEQUENCE [LARGE SCALE GENOMIC DNA]</scope>
</reference>
<protein>
    <submittedName>
        <fullName evidence="4">Protein-serine/threonine phosphatase</fullName>
    </submittedName>
</protein>
<dbReference type="AlphaFoldDB" id="A0A0N4U1B8"/>
<dbReference type="Proteomes" id="UP000038040">
    <property type="component" value="Unplaced"/>
</dbReference>
<evidence type="ECO:0000313" key="1">
    <source>
        <dbReference type="EMBL" id="VDN54776.1"/>
    </source>
</evidence>
<evidence type="ECO:0000313" key="3">
    <source>
        <dbReference type="Proteomes" id="UP000274756"/>
    </source>
</evidence>
<organism evidence="2 4">
    <name type="scientific">Dracunculus medinensis</name>
    <name type="common">Guinea worm</name>
    <dbReference type="NCBI Taxonomy" id="318479"/>
    <lineage>
        <taxon>Eukaryota</taxon>
        <taxon>Metazoa</taxon>
        <taxon>Ecdysozoa</taxon>
        <taxon>Nematoda</taxon>
        <taxon>Chromadorea</taxon>
        <taxon>Rhabditida</taxon>
        <taxon>Spirurina</taxon>
        <taxon>Dracunculoidea</taxon>
        <taxon>Dracunculidae</taxon>
        <taxon>Dracunculus</taxon>
    </lineage>
</organism>
<evidence type="ECO:0000313" key="4">
    <source>
        <dbReference type="WBParaSite" id="DME_0000038901-mRNA-1"/>
    </source>
</evidence>
<dbReference type="Pfam" id="PF09612">
    <property type="entry name" value="HtrL_YibB"/>
    <property type="match status" value="1"/>
</dbReference>
<name>A0A0N4U1B8_DRAME</name>